<evidence type="ECO:0000313" key="2">
    <source>
        <dbReference type="EMBL" id="KAF2865575.1"/>
    </source>
</evidence>
<proteinExistence type="predicted"/>
<dbReference type="Proteomes" id="UP000481861">
    <property type="component" value="Unassembled WGS sequence"/>
</dbReference>
<gene>
    <name evidence="2" type="ORF">BDV95DRAFT_599560</name>
</gene>
<comment type="caution">
    <text evidence="2">The sequence shown here is derived from an EMBL/GenBank/DDBJ whole genome shotgun (WGS) entry which is preliminary data.</text>
</comment>
<name>A0A7C8M2G4_9PLEO</name>
<feature type="compositionally biased region" description="Polar residues" evidence="1">
    <location>
        <begin position="53"/>
        <end position="67"/>
    </location>
</feature>
<accession>A0A7C8M2G4</accession>
<keyword evidence="3" id="KW-1185">Reference proteome</keyword>
<dbReference type="EMBL" id="JAADJZ010000032">
    <property type="protein sequence ID" value="KAF2865575.1"/>
    <property type="molecule type" value="Genomic_DNA"/>
</dbReference>
<organism evidence="2 3">
    <name type="scientific">Massariosphaeria phaeospora</name>
    <dbReference type="NCBI Taxonomy" id="100035"/>
    <lineage>
        <taxon>Eukaryota</taxon>
        <taxon>Fungi</taxon>
        <taxon>Dikarya</taxon>
        <taxon>Ascomycota</taxon>
        <taxon>Pezizomycotina</taxon>
        <taxon>Dothideomycetes</taxon>
        <taxon>Pleosporomycetidae</taxon>
        <taxon>Pleosporales</taxon>
        <taxon>Pleosporales incertae sedis</taxon>
        <taxon>Massariosphaeria</taxon>
    </lineage>
</organism>
<dbReference type="AlphaFoldDB" id="A0A7C8M2G4"/>
<protein>
    <submittedName>
        <fullName evidence="2">Uncharacterized protein</fullName>
    </submittedName>
</protein>
<sequence>MAEQQASPFRGLLGTPQSPIPQGPTTRTEACRDSRRMQSRLVSREQHLRNEFNLESSPSTSHSTQTARCEYNQARENDDDDDDDHDSTTTPQQQSPIAPPAPPNPARQQSARIYFLPTPDLTVRGATPKYARRGLQKTTLEQSVAWLASYWKESSGVNPNQ</sequence>
<evidence type="ECO:0000313" key="3">
    <source>
        <dbReference type="Proteomes" id="UP000481861"/>
    </source>
</evidence>
<feature type="compositionally biased region" description="Basic and acidic residues" evidence="1">
    <location>
        <begin position="29"/>
        <end position="52"/>
    </location>
</feature>
<reference evidence="2 3" key="1">
    <citation type="submission" date="2020-01" db="EMBL/GenBank/DDBJ databases">
        <authorList>
            <consortium name="DOE Joint Genome Institute"/>
            <person name="Haridas S."/>
            <person name="Albert R."/>
            <person name="Binder M."/>
            <person name="Bloem J."/>
            <person name="Labutti K."/>
            <person name="Salamov A."/>
            <person name="Andreopoulos B."/>
            <person name="Baker S.E."/>
            <person name="Barry K."/>
            <person name="Bills G."/>
            <person name="Bluhm B.H."/>
            <person name="Cannon C."/>
            <person name="Castanera R."/>
            <person name="Culley D.E."/>
            <person name="Daum C."/>
            <person name="Ezra D."/>
            <person name="Gonzalez J.B."/>
            <person name="Henrissat B."/>
            <person name="Kuo A."/>
            <person name="Liang C."/>
            <person name="Lipzen A."/>
            <person name="Lutzoni F."/>
            <person name="Magnuson J."/>
            <person name="Mondo S."/>
            <person name="Nolan M."/>
            <person name="Ohm R."/>
            <person name="Pangilinan J."/>
            <person name="Park H.-J.H."/>
            <person name="Ramirez L."/>
            <person name="Alfaro M."/>
            <person name="Sun H."/>
            <person name="Tritt A."/>
            <person name="Yoshinaga Y."/>
            <person name="Zwiers L.-H.L."/>
            <person name="Turgeon B.G."/>
            <person name="Goodwin S.B."/>
            <person name="Spatafora J.W."/>
            <person name="Crous P.W."/>
            <person name="Grigoriev I.V."/>
        </authorList>
    </citation>
    <scope>NUCLEOTIDE SEQUENCE [LARGE SCALE GENOMIC DNA]</scope>
    <source>
        <strain evidence="2 3">CBS 611.86</strain>
    </source>
</reference>
<evidence type="ECO:0000256" key="1">
    <source>
        <dbReference type="SAM" id="MobiDB-lite"/>
    </source>
</evidence>
<feature type="region of interest" description="Disordered" evidence="1">
    <location>
        <begin position="1"/>
        <end position="112"/>
    </location>
</feature>